<sequence length="150" mass="17358">MSKKPESAPMSEYAGATLDELPKTNPPRSYDDVKPYWGNVEGAQLFTVNQLVLETPELLDLWKTLVAAAHENPLAEVDGTTIRRVADGDEINRQIREKRSRYDQEREAFHRLINGEVKYTVYPSTTSYYMERENIGWDEDWVQENYPSQS</sequence>
<organism evidence="3 4">
    <name type="scientific">Corynebacterium ureicelerivorans</name>
    <dbReference type="NCBI Taxonomy" id="401472"/>
    <lineage>
        <taxon>Bacteria</taxon>
        <taxon>Bacillati</taxon>
        <taxon>Actinomycetota</taxon>
        <taxon>Actinomycetes</taxon>
        <taxon>Mycobacteriales</taxon>
        <taxon>Corynebacteriaceae</taxon>
        <taxon>Corynebacterium</taxon>
    </lineage>
</organism>
<reference evidence="3 4" key="1">
    <citation type="submission" date="2014-08" db="EMBL/GenBank/DDBJ databases">
        <title>Complete genome sequence of Corynebacterium ureicelerivorans DSM 45051, a lipophilic and urea-splitting isolate from a blood culture of a septicaemia patient.</title>
        <authorList>
            <person name="Tippelt A."/>
            <person name="Albersmeier A."/>
            <person name="Brinkrolf K."/>
            <person name="Ruckert C."/>
            <person name="Tauch A."/>
        </authorList>
    </citation>
    <scope>NUCLEOTIDE SEQUENCE [LARGE SCALE GENOMIC DNA]</scope>
    <source>
        <strain evidence="3 4">IMMIB RIV-2301</strain>
        <plasmid evidence="4">Plasmid unnamed</plasmid>
        <plasmid evidence="3">unnamed</plasmid>
    </source>
</reference>
<keyword evidence="4" id="KW-1185">Reference proteome</keyword>
<name>A0A077HN71_9CORY</name>
<dbReference type="KEGG" id="cuv:CUREI_11495"/>
<dbReference type="HOGENOM" id="CLU_1737483_0_0_11"/>
<dbReference type="RefSeq" id="WP_038610197.1">
    <property type="nucleotide sequence ID" value="NZ_CP009215.1"/>
</dbReference>
<dbReference type="InterPro" id="IPR055855">
    <property type="entry name" value="DUF7432"/>
</dbReference>
<evidence type="ECO:0000313" key="4">
    <source>
        <dbReference type="Proteomes" id="UP000028939"/>
    </source>
</evidence>
<feature type="region of interest" description="Disordered" evidence="1">
    <location>
        <begin position="1"/>
        <end position="30"/>
    </location>
</feature>
<dbReference type="Pfam" id="PF24211">
    <property type="entry name" value="DUF7432"/>
    <property type="match status" value="1"/>
</dbReference>
<accession>A0A077HN71</accession>
<geneLocation type="plasmid" evidence="3">
    <name>unnamed</name>
</geneLocation>
<dbReference type="Proteomes" id="UP000028939">
    <property type="component" value="Plasmid unnamed"/>
</dbReference>
<dbReference type="STRING" id="401472.CUREI_02960"/>
<evidence type="ECO:0000256" key="1">
    <source>
        <dbReference type="SAM" id="MobiDB-lite"/>
    </source>
</evidence>
<evidence type="ECO:0000313" key="2">
    <source>
        <dbReference type="EMBL" id="AIL96396.1"/>
    </source>
</evidence>
<dbReference type="EMBL" id="CP009215">
    <property type="protein sequence ID" value="AIL96396.1"/>
    <property type="molecule type" value="Genomic_DNA"/>
</dbReference>
<evidence type="ECO:0000313" key="3">
    <source>
        <dbReference type="EMBL" id="AIL97800.1"/>
    </source>
</evidence>
<protein>
    <submittedName>
        <fullName evidence="3">Uncharacterized protein</fullName>
    </submittedName>
</protein>
<dbReference type="AlphaFoldDB" id="A0A077HN71"/>
<gene>
    <name evidence="2" type="ORF">CUREI_02960</name>
    <name evidence="3" type="ORF">CUREI_11495</name>
</gene>
<dbReference type="KEGG" id="cuv:CUREI_02960"/>
<dbReference type="EMBL" id="CP009216">
    <property type="protein sequence ID" value="AIL97800.1"/>
    <property type="molecule type" value="Genomic_DNA"/>
</dbReference>
<proteinExistence type="predicted"/>
<keyword evidence="3" id="KW-0614">Plasmid</keyword>
<dbReference type="Proteomes" id="UP000028939">
    <property type="component" value="Chromosome"/>
</dbReference>